<dbReference type="Proteomes" id="UP000663852">
    <property type="component" value="Unassembled WGS sequence"/>
</dbReference>
<protein>
    <submittedName>
        <fullName evidence="1">Uncharacterized protein</fullName>
    </submittedName>
</protein>
<accession>A0A813MHT9</accession>
<dbReference type="OrthoDB" id="9979446at2759"/>
<reference evidence="1" key="1">
    <citation type="submission" date="2021-02" db="EMBL/GenBank/DDBJ databases">
        <authorList>
            <person name="Nowell W R."/>
        </authorList>
    </citation>
    <scope>NUCLEOTIDE SEQUENCE</scope>
</reference>
<proteinExistence type="predicted"/>
<evidence type="ECO:0000313" key="1">
    <source>
        <dbReference type="EMBL" id="CAF0720634.1"/>
    </source>
</evidence>
<organism evidence="1 2">
    <name type="scientific">Adineta ricciae</name>
    <name type="common">Rotifer</name>
    <dbReference type="NCBI Taxonomy" id="249248"/>
    <lineage>
        <taxon>Eukaryota</taxon>
        <taxon>Metazoa</taxon>
        <taxon>Spiralia</taxon>
        <taxon>Gnathifera</taxon>
        <taxon>Rotifera</taxon>
        <taxon>Eurotatoria</taxon>
        <taxon>Bdelloidea</taxon>
        <taxon>Adinetida</taxon>
        <taxon>Adinetidae</taxon>
        <taxon>Adineta</taxon>
    </lineage>
</organism>
<sequence>MHKTCYLHSKMATSYMRNSLSLNSSRSDYRQDNVRMRALYQRANTLYGKLSRSSFLSNATIQDIEQTYLELCHDFHQQRDQSKKRNQLVKQNTQQSIIGINGLRRYMQSTPNSLQQGNSLDIHETDSLINDVENVLGRISQKLKQSPFKSSLDQITNKTSQMGKLSKKPSGSSLKIPKIPLPNVIIQKLYGIDLEICPRWVVASFDGRIYLCNVDGDIRIFSYSSRFHRQPLLSERFYLSITRLVSAFTVTQDHLVTYESDTHTITLHTYHGALLIRSRFMYEPTMISRCDYLTKNQFWICSHSQRQCIQFQIDQSTKDIRPIRQLDYKQPVANALIDPIDISIDEQQRFAIHDGNMVTTDRLLIYTNNQYKITPLDALKYTDREGVSRIERVLLVPKYANLVVLIRTPQSTSLQEILIVDIATDPPKILACLTEFNPIQNIDLTMNGELIYTIKPPINKRIASKMFIFSFIN</sequence>
<dbReference type="AlphaFoldDB" id="A0A813MHT9"/>
<evidence type="ECO:0000313" key="2">
    <source>
        <dbReference type="Proteomes" id="UP000663852"/>
    </source>
</evidence>
<comment type="caution">
    <text evidence="1">The sequence shown here is derived from an EMBL/GenBank/DDBJ whole genome shotgun (WGS) entry which is preliminary data.</text>
</comment>
<gene>
    <name evidence="1" type="ORF">EDS130_LOCUS211</name>
</gene>
<dbReference type="EMBL" id="CAJNOJ010000001">
    <property type="protein sequence ID" value="CAF0720634.1"/>
    <property type="molecule type" value="Genomic_DNA"/>
</dbReference>
<name>A0A813MHT9_ADIRI</name>
<dbReference type="SUPFAM" id="SSF101908">
    <property type="entry name" value="Putative isomerase YbhE"/>
    <property type="match status" value="1"/>
</dbReference>